<keyword evidence="2" id="KW-1185">Reference proteome</keyword>
<dbReference type="NCBIfam" id="TIGR01509">
    <property type="entry name" value="HAD-SF-IA-v3"/>
    <property type="match status" value="1"/>
</dbReference>
<dbReference type="Proteomes" id="UP000306888">
    <property type="component" value="Unassembled WGS sequence"/>
</dbReference>
<dbReference type="AlphaFoldDB" id="A0A4S2DG45"/>
<comment type="caution">
    <text evidence="1">The sequence shown here is derived from an EMBL/GenBank/DDBJ whole genome shotgun (WGS) entry which is preliminary data.</text>
</comment>
<dbReference type="OrthoDB" id="9802350at2"/>
<dbReference type="RefSeq" id="WP_136008072.1">
    <property type="nucleotide sequence ID" value="NZ_SRYR01000013.1"/>
</dbReference>
<dbReference type="Gene3D" id="3.40.50.1000">
    <property type="entry name" value="HAD superfamily/HAD-like"/>
    <property type="match status" value="1"/>
</dbReference>
<dbReference type="InterPro" id="IPR041492">
    <property type="entry name" value="HAD_2"/>
</dbReference>
<dbReference type="NCBIfam" id="TIGR02254">
    <property type="entry name" value="YjjG_YfnB"/>
    <property type="match status" value="1"/>
</dbReference>
<accession>A0A4S2DG45</accession>
<dbReference type="SUPFAM" id="SSF56784">
    <property type="entry name" value="HAD-like"/>
    <property type="match status" value="1"/>
</dbReference>
<dbReference type="SFLD" id="SFLDG01135">
    <property type="entry name" value="C1.5.6:_HAD__Beta-PGM__Phospha"/>
    <property type="match status" value="1"/>
</dbReference>
<gene>
    <name evidence="1" type="ORF">E5347_15180</name>
</gene>
<dbReference type="InterPro" id="IPR036412">
    <property type="entry name" value="HAD-like_sf"/>
</dbReference>
<dbReference type="Pfam" id="PF13419">
    <property type="entry name" value="HAD_2"/>
    <property type="match status" value="1"/>
</dbReference>
<dbReference type="InterPro" id="IPR011951">
    <property type="entry name" value="HAD-SF_hydro_IA_YjjG/PynA"/>
</dbReference>
<dbReference type="SFLD" id="SFLDG01129">
    <property type="entry name" value="C1.5:_HAD__Beta-PGM__Phosphata"/>
    <property type="match status" value="1"/>
</dbReference>
<dbReference type="SFLD" id="SFLDS00003">
    <property type="entry name" value="Haloacid_Dehalogenase"/>
    <property type="match status" value="1"/>
</dbReference>
<dbReference type="InterPro" id="IPR006439">
    <property type="entry name" value="HAD-SF_hydro_IA"/>
</dbReference>
<dbReference type="InterPro" id="IPR052550">
    <property type="entry name" value="Pyrimidine_5'-ntase_YjjG"/>
</dbReference>
<evidence type="ECO:0000313" key="1">
    <source>
        <dbReference type="EMBL" id="TGY40472.1"/>
    </source>
</evidence>
<dbReference type="PANTHER" id="PTHR47478">
    <property type="match status" value="1"/>
</dbReference>
<proteinExistence type="predicted"/>
<reference evidence="1 2" key="1">
    <citation type="submission" date="2019-04" db="EMBL/GenBank/DDBJ databases">
        <title>Microbes associate with the intestines of laboratory mice.</title>
        <authorList>
            <person name="Navarre W."/>
            <person name="Wong E."/>
            <person name="Huang K."/>
            <person name="Tropini C."/>
            <person name="Ng K."/>
            <person name="Yu B."/>
        </authorList>
    </citation>
    <scope>NUCLEOTIDE SEQUENCE [LARGE SCALE GENOMIC DNA]</scope>
    <source>
        <strain evidence="1 2">NM50_B9-20</strain>
    </source>
</reference>
<dbReference type="NCBIfam" id="NF006976">
    <property type="entry name" value="PRK09449.1"/>
    <property type="match status" value="1"/>
</dbReference>
<dbReference type="GO" id="GO:0008253">
    <property type="term" value="F:5'-nucleotidase activity"/>
    <property type="evidence" value="ECO:0007669"/>
    <property type="project" value="InterPro"/>
</dbReference>
<dbReference type="EMBL" id="SRYR01000013">
    <property type="protein sequence ID" value="TGY40472.1"/>
    <property type="molecule type" value="Genomic_DNA"/>
</dbReference>
<sequence>MKYEVILFDADETLFDFKKSEKQAFENSIREFNMDYDENYHLKVYEEINKNIWLEFEQGLITQKKLKVERFKRLSEKLNTPFDPEEFSNAYIRHLANTSFLYKDSIELIKELSRTYRLAIVTNGLKDVQSKRIGQSIIAEYFETMVISEEVQVSKPNPEIFEIALNRLNFNDKSKVLMIGDSLTSDIKGGINFEIDTCWVNLNKVKNSTSIKPTYEISNLMDIIKILN</sequence>
<dbReference type="Gene3D" id="1.10.150.240">
    <property type="entry name" value="Putative phosphatase, domain 2"/>
    <property type="match status" value="1"/>
</dbReference>
<dbReference type="PANTHER" id="PTHR47478:SF1">
    <property type="entry name" value="PYRIMIDINE 5'-NUCLEOTIDASE YJJG"/>
    <property type="match status" value="1"/>
</dbReference>
<dbReference type="InterPro" id="IPR023198">
    <property type="entry name" value="PGP-like_dom2"/>
</dbReference>
<evidence type="ECO:0000313" key="2">
    <source>
        <dbReference type="Proteomes" id="UP000306888"/>
    </source>
</evidence>
<dbReference type="NCBIfam" id="TIGR01549">
    <property type="entry name" value="HAD-SF-IA-v1"/>
    <property type="match status" value="1"/>
</dbReference>
<protein>
    <submittedName>
        <fullName evidence="1">Noncanonical pyrimidine nucleotidase, YjjG family</fullName>
    </submittedName>
</protein>
<dbReference type="InterPro" id="IPR023214">
    <property type="entry name" value="HAD_sf"/>
</dbReference>
<organism evidence="1 2">
    <name type="scientific">Clostridium sartagoforme</name>
    <dbReference type="NCBI Taxonomy" id="84031"/>
    <lineage>
        <taxon>Bacteria</taxon>
        <taxon>Bacillati</taxon>
        <taxon>Bacillota</taxon>
        <taxon>Clostridia</taxon>
        <taxon>Eubacteriales</taxon>
        <taxon>Clostridiaceae</taxon>
        <taxon>Clostridium</taxon>
    </lineage>
</organism>
<name>A0A4S2DG45_9CLOT</name>